<sequence>MPVFFMHKGNSCHQHKKPNPPMTSWSRTVPYTQEPFHFPSFPCFKR</sequence>
<dbReference type="EMBL" id="GBRH01191964">
    <property type="protein sequence ID" value="JAE05932.1"/>
    <property type="molecule type" value="Transcribed_RNA"/>
</dbReference>
<name>A0A0A9F0R8_ARUDO</name>
<organism evidence="1">
    <name type="scientific">Arundo donax</name>
    <name type="common">Giant reed</name>
    <name type="synonym">Donax arundinaceus</name>
    <dbReference type="NCBI Taxonomy" id="35708"/>
    <lineage>
        <taxon>Eukaryota</taxon>
        <taxon>Viridiplantae</taxon>
        <taxon>Streptophyta</taxon>
        <taxon>Embryophyta</taxon>
        <taxon>Tracheophyta</taxon>
        <taxon>Spermatophyta</taxon>
        <taxon>Magnoliopsida</taxon>
        <taxon>Liliopsida</taxon>
        <taxon>Poales</taxon>
        <taxon>Poaceae</taxon>
        <taxon>PACMAD clade</taxon>
        <taxon>Arundinoideae</taxon>
        <taxon>Arundineae</taxon>
        <taxon>Arundo</taxon>
    </lineage>
</organism>
<accession>A0A0A9F0R8</accession>
<proteinExistence type="predicted"/>
<protein>
    <submittedName>
        <fullName evidence="1">Uncharacterized protein</fullName>
    </submittedName>
</protein>
<reference evidence="1" key="2">
    <citation type="journal article" date="2015" name="Data Brief">
        <title>Shoot transcriptome of the giant reed, Arundo donax.</title>
        <authorList>
            <person name="Barrero R.A."/>
            <person name="Guerrero F.D."/>
            <person name="Moolhuijzen P."/>
            <person name="Goolsby J.A."/>
            <person name="Tidwell J."/>
            <person name="Bellgard S.E."/>
            <person name="Bellgard M.I."/>
        </authorList>
    </citation>
    <scope>NUCLEOTIDE SEQUENCE</scope>
    <source>
        <tissue evidence="1">Shoot tissue taken approximately 20 cm above the soil surface</tissue>
    </source>
</reference>
<evidence type="ECO:0000313" key="1">
    <source>
        <dbReference type="EMBL" id="JAE05932.1"/>
    </source>
</evidence>
<reference evidence="1" key="1">
    <citation type="submission" date="2014-09" db="EMBL/GenBank/DDBJ databases">
        <authorList>
            <person name="Magalhaes I.L.F."/>
            <person name="Oliveira U."/>
            <person name="Santos F.R."/>
            <person name="Vidigal T.H.D.A."/>
            <person name="Brescovit A.D."/>
            <person name="Santos A.J."/>
        </authorList>
    </citation>
    <scope>NUCLEOTIDE SEQUENCE</scope>
    <source>
        <tissue evidence="1">Shoot tissue taken approximately 20 cm above the soil surface</tissue>
    </source>
</reference>
<dbReference type="AlphaFoldDB" id="A0A0A9F0R8"/>